<accession>A0A3N3ZUZ0</accession>
<feature type="compositionally biased region" description="Low complexity" evidence="1">
    <location>
        <begin position="192"/>
        <end position="219"/>
    </location>
</feature>
<evidence type="ECO:0000313" key="4">
    <source>
        <dbReference type="Proteomes" id="UP000270616"/>
    </source>
</evidence>
<proteinExistence type="predicted"/>
<keyword evidence="2" id="KW-0812">Transmembrane</keyword>
<evidence type="ECO:0000313" key="3">
    <source>
        <dbReference type="EMBL" id="ROZ62083.1"/>
    </source>
</evidence>
<feature type="transmembrane region" description="Helical" evidence="2">
    <location>
        <begin position="164"/>
        <end position="187"/>
    </location>
</feature>
<dbReference type="EMBL" id="RKMF01000015">
    <property type="protein sequence ID" value="ROZ62083.1"/>
    <property type="molecule type" value="Genomic_DNA"/>
</dbReference>
<dbReference type="Proteomes" id="UP000270616">
    <property type="component" value="Unassembled WGS sequence"/>
</dbReference>
<reference evidence="3 4" key="1">
    <citation type="submission" date="2018-10" db="EMBL/GenBank/DDBJ databases">
        <title>Kocuria sp. M5W7-7, whole genome shotgun sequence.</title>
        <authorList>
            <person name="Tuo L."/>
        </authorList>
    </citation>
    <scope>NUCLEOTIDE SEQUENCE [LARGE SCALE GENOMIC DNA]</scope>
    <source>
        <strain evidence="3 4">M5W7-7</strain>
    </source>
</reference>
<sequence length="563" mass="58299">MNQSSIDPVWATITQHIRATGLVSKIAVLDGNELLRMWQLSPDGTRTQLEIVPTTTPDEAEFRLLLSPWLMSVPYEDGPDVREVSTLSVARAQATDAATAGNVNLILQTTGTDEDTSELIEPSVPETVTAPQALDDEPEDDLFEELADGDTGPSEAQRKFRRRAILGGSALGLFLLGSVSAAGWALFNAPGTSPESTPEAAATSSAPSATPEPSESATALVSQALPPAGFSGTPSWEVVGATDQSSGMTWNGAHVGAVSGRALDVVETDSGEIAESVTLPTPPTTGPAPLRDGDDGGMLLATDDRVMTWSQEHGLVDSEIGEDDRLVLRGTTAFTVPQNDDVRPDALQLVTTDGFHEIVSPDSSAAPIGPTRNGGFLWATNDEGGTLLLANEDGEEESSTRLIGPSENTTISQWLGASEDYAAAIWANDGSGSVIAVHDAETGKIVDTYEMGTTGAGAGMRIVPSTDGQQLVAGSTLIDLDTGKIEGSVSAGSSTTQTVETVPGGWTSTASDGTQTLIGPDGESLESPETTESLLGLTESGEIVVDHRGAIAAFTPATEGESQ</sequence>
<feature type="compositionally biased region" description="Polar residues" evidence="1">
    <location>
        <begin position="490"/>
        <end position="517"/>
    </location>
</feature>
<keyword evidence="2" id="KW-1133">Transmembrane helix</keyword>
<keyword evidence="2" id="KW-0472">Membrane</keyword>
<dbReference type="OrthoDB" id="4877787at2"/>
<dbReference type="SUPFAM" id="SSF63829">
    <property type="entry name" value="Calcium-dependent phosphotriesterase"/>
    <property type="match status" value="1"/>
</dbReference>
<keyword evidence="4" id="KW-1185">Reference proteome</keyword>
<evidence type="ECO:0000256" key="1">
    <source>
        <dbReference type="SAM" id="MobiDB-lite"/>
    </source>
</evidence>
<dbReference type="AlphaFoldDB" id="A0A3N3ZUZ0"/>
<name>A0A3N3ZUZ0_9MICC</name>
<dbReference type="RefSeq" id="WP_123826254.1">
    <property type="nucleotide sequence ID" value="NZ_RKMF01000015.1"/>
</dbReference>
<protein>
    <submittedName>
        <fullName evidence="3">Uncharacterized protein</fullName>
    </submittedName>
</protein>
<feature type="region of interest" description="Disordered" evidence="1">
    <location>
        <begin position="488"/>
        <end position="528"/>
    </location>
</feature>
<gene>
    <name evidence="3" type="ORF">EDL96_11525</name>
</gene>
<organism evidence="3 4">
    <name type="scientific">Kocuria soli</name>
    <dbReference type="NCBI Taxonomy" id="2485125"/>
    <lineage>
        <taxon>Bacteria</taxon>
        <taxon>Bacillati</taxon>
        <taxon>Actinomycetota</taxon>
        <taxon>Actinomycetes</taxon>
        <taxon>Micrococcales</taxon>
        <taxon>Micrococcaceae</taxon>
        <taxon>Kocuria</taxon>
    </lineage>
</organism>
<evidence type="ECO:0000256" key="2">
    <source>
        <dbReference type="SAM" id="Phobius"/>
    </source>
</evidence>
<comment type="caution">
    <text evidence="3">The sequence shown here is derived from an EMBL/GenBank/DDBJ whole genome shotgun (WGS) entry which is preliminary data.</text>
</comment>
<feature type="region of interest" description="Disordered" evidence="1">
    <location>
        <begin position="190"/>
        <end position="219"/>
    </location>
</feature>